<dbReference type="InterPro" id="IPR036249">
    <property type="entry name" value="Thioredoxin-like_sf"/>
</dbReference>
<dbReference type="Gene3D" id="3.40.30.10">
    <property type="entry name" value="Glutaredoxin"/>
    <property type="match status" value="1"/>
</dbReference>
<keyword evidence="2" id="KW-0732">Signal</keyword>
<keyword evidence="1" id="KW-0676">Redox-active center</keyword>
<dbReference type="AlphaFoldDB" id="A0A345UNL8"/>
<dbReference type="KEGG" id="cprv:CYPRO_2832"/>
<dbReference type="InterPro" id="IPR012336">
    <property type="entry name" value="Thioredoxin-like_fold"/>
</dbReference>
<dbReference type="EMBL" id="CP027806">
    <property type="protein sequence ID" value="AXJ02070.1"/>
    <property type="molecule type" value="Genomic_DNA"/>
</dbReference>
<gene>
    <name evidence="4" type="ORF">CYPRO_2832</name>
</gene>
<evidence type="ECO:0000313" key="4">
    <source>
        <dbReference type="EMBL" id="AXJ02070.1"/>
    </source>
</evidence>
<dbReference type="InterPro" id="IPR024705">
    <property type="entry name" value="Ssp411"/>
</dbReference>
<dbReference type="PROSITE" id="PS51257">
    <property type="entry name" value="PROKAR_LIPOPROTEIN"/>
    <property type="match status" value="1"/>
</dbReference>
<keyword evidence="5" id="KW-1185">Reference proteome</keyword>
<dbReference type="Proteomes" id="UP000254808">
    <property type="component" value="Chromosome"/>
</dbReference>
<dbReference type="InterPro" id="IPR013766">
    <property type="entry name" value="Thioredoxin_domain"/>
</dbReference>
<dbReference type="PROSITE" id="PS00194">
    <property type="entry name" value="THIOREDOXIN_1"/>
    <property type="match status" value="1"/>
</dbReference>
<evidence type="ECO:0000259" key="3">
    <source>
        <dbReference type="PROSITE" id="PS51352"/>
    </source>
</evidence>
<sequence>MKFKFIFLLLVIPALLLACSPPEVERRIPSEFLGGEKFVPENAFTNWLDLEEAIEKAQQADKKILIDVYTDWCGYCRRMDAETYTRDRVQTAINDHFYAVRINAESSERVNYLGQVMSMSDFAMSLGVTGFPTTIFLTNEGEPLGFQPGFIDFNTFERLLVYVGTEAYEQNISFDAFTLD</sequence>
<evidence type="ECO:0000256" key="2">
    <source>
        <dbReference type="SAM" id="SignalP"/>
    </source>
</evidence>
<dbReference type="PANTHER" id="PTHR42899">
    <property type="entry name" value="SPERMATOGENESIS-ASSOCIATED PROTEIN 20"/>
    <property type="match status" value="1"/>
</dbReference>
<name>A0A345UNL8_9BACT</name>
<protein>
    <submittedName>
        <fullName evidence="4">Thioredoxin-related protein</fullName>
    </submittedName>
</protein>
<dbReference type="RefSeq" id="WP_114985204.1">
    <property type="nucleotide sequence ID" value="NZ_CP027806.1"/>
</dbReference>
<dbReference type="SUPFAM" id="SSF52833">
    <property type="entry name" value="Thioredoxin-like"/>
    <property type="match status" value="1"/>
</dbReference>
<dbReference type="PROSITE" id="PS51352">
    <property type="entry name" value="THIOREDOXIN_2"/>
    <property type="match status" value="1"/>
</dbReference>
<proteinExistence type="predicted"/>
<dbReference type="PANTHER" id="PTHR42899:SF1">
    <property type="entry name" value="SPERMATOGENESIS-ASSOCIATED PROTEIN 20"/>
    <property type="match status" value="1"/>
</dbReference>
<dbReference type="OrthoDB" id="9811036at2"/>
<organism evidence="4 5">
    <name type="scientific">Cyclonatronum proteinivorum</name>
    <dbReference type="NCBI Taxonomy" id="1457365"/>
    <lineage>
        <taxon>Bacteria</taxon>
        <taxon>Pseudomonadati</taxon>
        <taxon>Balneolota</taxon>
        <taxon>Balneolia</taxon>
        <taxon>Balneolales</taxon>
        <taxon>Cyclonatronaceae</taxon>
        <taxon>Cyclonatronum</taxon>
    </lineage>
</organism>
<feature type="signal peptide" evidence="2">
    <location>
        <begin position="1"/>
        <end position="18"/>
    </location>
</feature>
<evidence type="ECO:0000313" key="5">
    <source>
        <dbReference type="Proteomes" id="UP000254808"/>
    </source>
</evidence>
<feature type="domain" description="Thioredoxin" evidence="3">
    <location>
        <begin position="15"/>
        <end position="165"/>
    </location>
</feature>
<accession>A0A345UNL8</accession>
<evidence type="ECO:0000256" key="1">
    <source>
        <dbReference type="ARBA" id="ARBA00023284"/>
    </source>
</evidence>
<reference evidence="4 5" key="1">
    <citation type="submission" date="2018-03" db="EMBL/GenBank/DDBJ databases">
        <title>Phenotypic and genomic properties of Cyclonatronum proteinivorum gen. nov., sp. nov., a haloalkaliphilic bacteroidete from soda lakes possessing Na+-translocating rhodopsin.</title>
        <authorList>
            <person name="Toshchakov S.V."/>
            <person name="Korzhenkov A."/>
            <person name="Samarov N.I."/>
            <person name="Kublanov I.V."/>
            <person name="Muntyan M.S."/>
            <person name="Sorokin D.Y."/>
        </authorList>
    </citation>
    <scope>NUCLEOTIDE SEQUENCE [LARGE SCALE GENOMIC DNA]</scope>
    <source>
        <strain evidence="4 5">Omega</strain>
    </source>
</reference>
<feature type="chain" id="PRO_5017022170" evidence="2">
    <location>
        <begin position="19"/>
        <end position="180"/>
    </location>
</feature>
<dbReference type="InterPro" id="IPR017937">
    <property type="entry name" value="Thioredoxin_CS"/>
</dbReference>
<dbReference type="Pfam" id="PF13098">
    <property type="entry name" value="Thioredoxin_2"/>
    <property type="match status" value="1"/>
</dbReference>